<dbReference type="PROSITE" id="PS51257">
    <property type="entry name" value="PROKAR_LIPOPROTEIN"/>
    <property type="match status" value="1"/>
</dbReference>
<evidence type="ECO:0000313" key="3">
    <source>
        <dbReference type="Proteomes" id="UP000245762"/>
    </source>
</evidence>
<evidence type="ECO:0000256" key="1">
    <source>
        <dbReference type="SAM" id="MobiDB-lite"/>
    </source>
</evidence>
<reference evidence="2 3" key="1">
    <citation type="submission" date="2018-05" db="EMBL/GenBank/DDBJ databases">
        <title>Complete genome sequence of Flagellimonas aquimarina ECD12 isolated from seaweed Ecklonia cava.</title>
        <authorList>
            <person name="Choi S."/>
            <person name="Seong C."/>
        </authorList>
    </citation>
    <scope>NUCLEOTIDE SEQUENCE [LARGE SCALE GENOMIC DNA]</scope>
    <source>
        <strain evidence="2 3">ECD12</strain>
    </source>
</reference>
<dbReference type="Gene3D" id="2.120.10.30">
    <property type="entry name" value="TolB, C-terminal domain"/>
    <property type="match status" value="1"/>
</dbReference>
<accession>A0A316L3B3</accession>
<protein>
    <submittedName>
        <fullName evidence="2">Uncharacterized protein</fullName>
    </submittedName>
</protein>
<dbReference type="EMBL" id="QGEG01000001">
    <property type="protein sequence ID" value="PWL39409.1"/>
    <property type="molecule type" value="Genomic_DNA"/>
</dbReference>
<dbReference type="SUPFAM" id="SSF69304">
    <property type="entry name" value="Tricorn protease N-terminal domain"/>
    <property type="match status" value="1"/>
</dbReference>
<dbReference type="AlphaFoldDB" id="A0A316L3B3"/>
<dbReference type="InterPro" id="IPR011042">
    <property type="entry name" value="6-blade_b-propeller_TolB-like"/>
</dbReference>
<name>A0A316L3B3_9FLAO</name>
<sequence>MPKILNQKTMLEIKNRLVAILILSISVVSCLQSPKQKSSSALAKEQDTSIANSSLQEKKQKKGTPDLGPNFNPVVSKIAYYSYVDPKRSAAKIFVSNLDGSDAYEVSTQDSIGFHTEPKWSPNGKKIAYTNFLEEGARMMAVNIDGNGLTELATVTEDGFHMFSSWDLAGKGYYFFHWPKEGFTPDAYHAIDEKVERLTNNGRTNRPQMTKGGKLYVNRIDDLENYVATKQLFDPETKSTRSIPNLEGEFITGEHTIKAIENDSTTTFILEDLQGNDLRELGSIPYKGTMFTSIDLNLEYVVYNTSFDDGAEIHLLEVATGKIKKITKN</sequence>
<comment type="caution">
    <text evidence="2">The sequence shown here is derived from an EMBL/GenBank/DDBJ whole genome shotgun (WGS) entry which is preliminary data.</text>
</comment>
<evidence type="ECO:0000313" key="2">
    <source>
        <dbReference type="EMBL" id="PWL39409.1"/>
    </source>
</evidence>
<proteinExistence type="predicted"/>
<dbReference type="Proteomes" id="UP000245762">
    <property type="component" value="Unassembled WGS sequence"/>
</dbReference>
<feature type="region of interest" description="Disordered" evidence="1">
    <location>
        <begin position="41"/>
        <end position="68"/>
    </location>
</feature>
<gene>
    <name evidence="2" type="ORF">DKG77_00795</name>
</gene>
<keyword evidence="3" id="KW-1185">Reference proteome</keyword>
<organism evidence="2 3">
    <name type="scientific">Flagellimonas aquimarina</name>
    <dbReference type="NCBI Taxonomy" id="2201895"/>
    <lineage>
        <taxon>Bacteria</taxon>
        <taxon>Pseudomonadati</taxon>
        <taxon>Bacteroidota</taxon>
        <taxon>Flavobacteriia</taxon>
        <taxon>Flavobacteriales</taxon>
        <taxon>Flavobacteriaceae</taxon>
        <taxon>Flagellimonas</taxon>
    </lineage>
</organism>